<protein>
    <submittedName>
        <fullName evidence="5">O-GlcNAcase</fullName>
        <ecNumber evidence="5">3.2.1.169</ecNumber>
    </submittedName>
</protein>
<dbReference type="GO" id="GO:0015929">
    <property type="term" value="F:hexosaminidase activity"/>
    <property type="evidence" value="ECO:0007669"/>
    <property type="project" value="UniProtKB-ARBA"/>
</dbReference>
<feature type="domain" description="GH84" evidence="4">
    <location>
        <begin position="248"/>
        <end position="498"/>
    </location>
</feature>
<evidence type="ECO:0000313" key="6">
    <source>
        <dbReference type="Proteomes" id="UP000188181"/>
    </source>
</evidence>
<dbReference type="Pfam" id="PF07555">
    <property type="entry name" value="NAGidase"/>
    <property type="match status" value="1"/>
</dbReference>
<dbReference type="OrthoDB" id="9760892at2"/>
<gene>
    <name evidence="5" type="ORF">SMSP2_00909</name>
</gene>
<dbReference type="Proteomes" id="UP000188181">
    <property type="component" value="Chromosome"/>
</dbReference>
<dbReference type="InterPro" id="IPR011496">
    <property type="entry name" value="O-GlcNAcase_cat"/>
</dbReference>
<evidence type="ECO:0000256" key="1">
    <source>
        <dbReference type="ARBA" id="ARBA00022801"/>
    </source>
</evidence>
<dbReference type="PANTHER" id="PTHR13170">
    <property type="entry name" value="O-GLCNACASE"/>
    <property type="match status" value="1"/>
</dbReference>
<evidence type="ECO:0000259" key="4">
    <source>
        <dbReference type="Pfam" id="PF07555"/>
    </source>
</evidence>
<organism evidence="5 6">
    <name type="scientific">Limihaloglobus sulfuriphilus</name>
    <dbReference type="NCBI Taxonomy" id="1851148"/>
    <lineage>
        <taxon>Bacteria</taxon>
        <taxon>Pseudomonadati</taxon>
        <taxon>Planctomycetota</taxon>
        <taxon>Phycisphaerae</taxon>
        <taxon>Sedimentisphaerales</taxon>
        <taxon>Sedimentisphaeraceae</taxon>
        <taxon>Limihaloglobus</taxon>
    </lineage>
</organism>
<dbReference type="RefSeq" id="WP_146682812.1">
    <property type="nucleotide sequence ID" value="NZ_CP019646.1"/>
</dbReference>
<sequence precursor="true">MQITCQKTILAVLLAFSSAGLFAANVTTLNGTDFKGADHFRDIVQDRQNVGSVYPVESKRNTLTAEFELEPSADNFFVYINGSYYKNPQKHSVNFCINETSFYKGNTKFSNGKWSWETFTVSSDVLTEKNTIKLENLEEKGLYGDTGCFMVWQCVISEKPLEPEKLQPDPLEQFGFDLEAGQYNLFTQGPKPGFKFRGIKGWNFSVEDYMDIIPFMAENKMNFLMNCYLSVFPRTEKMLTFENCLVPHHNNWWEDISNSEKEGYEKIVQRCRENDIIFCFSMNPNYHSTRAFDYKNEQDFNDLLKHYLWAQSIGVRWFNVSFDDIKTGIDPKGQAQSVSRLLGILRERDSEAQMIFCPTYYRGPYNDKEREYLEALKEHLPEDTYIFWTGAGRNQRITKEEAAEYKEAIGRRLILWDNYPVNNGSNTMHLGPLIGRDPQIAQIADGYISNPMWPQVSLNQLPLITAADFAYNPWQYDARKSIAAAIKKLTNSEKQAQIIRELVNLYQGKIYYNRESGFNSFVYKFNKITEIEHSRTIAKAFIKHSETVLEDAAENLPDDKFKFARQRLSSDLKAIKRTYDRVYGTIE</sequence>
<keyword evidence="2 5" id="KW-0326">Glycosidase</keyword>
<dbReference type="KEGG" id="pbas:SMSP2_00909"/>
<evidence type="ECO:0000313" key="5">
    <source>
        <dbReference type="EMBL" id="AQQ70557.1"/>
    </source>
</evidence>
<dbReference type="AlphaFoldDB" id="A0A1Q2ME21"/>
<dbReference type="GO" id="GO:0102571">
    <property type="term" value="F:[protein]-3-O-(N-acetyl-D-glucosaminyl)-L-serine/L-threonine O-N-acetyl-alpha-D-glucosaminase activity"/>
    <property type="evidence" value="ECO:0007669"/>
    <property type="project" value="UniProtKB-EC"/>
</dbReference>
<feature type="signal peptide" evidence="3">
    <location>
        <begin position="1"/>
        <end position="23"/>
    </location>
</feature>
<keyword evidence="3" id="KW-0732">Signal</keyword>
<dbReference type="EC" id="3.2.1.169" evidence="5"/>
<dbReference type="InterPro" id="IPR017853">
    <property type="entry name" value="GH"/>
</dbReference>
<dbReference type="Gene3D" id="3.20.20.80">
    <property type="entry name" value="Glycosidases"/>
    <property type="match status" value="1"/>
</dbReference>
<dbReference type="InterPro" id="IPR051822">
    <property type="entry name" value="Glycosyl_Hydrolase_84"/>
</dbReference>
<dbReference type="SUPFAM" id="SSF51445">
    <property type="entry name" value="(Trans)glycosidases"/>
    <property type="match status" value="1"/>
</dbReference>
<keyword evidence="6" id="KW-1185">Reference proteome</keyword>
<evidence type="ECO:0000256" key="3">
    <source>
        <dbReference type="SAM" id="SignalP"/>
    </source>
</evidence>
<reference evidence="6" key="1">
    <citation type="submission" date="2017-02" db="EMBL/GenBank/DDBJ databases">
        <title>Comparative genomics and description of representatives of a novel lineage of planctomycetes thriving in anoxic sediments.</title>
        <authorList>
            <person name="Spring S."/>
            <person name="Bunk B."/>
            <person name="Sproer C."/>
        </authorList>
    </citation>
    <scope>NUCLEOTIDE SEQUENCE [LARGE SCALE GENOMIC DNA]</scope>
    <source>
        <strain evidence="6">SM-Chi-D1</strain>
    </source>
</reference>
<proteinExistence type="predicted"/>
<keyword evidence="1 5" id="KW-0378">Hydrolase</keyword>
<dbReference type="PANTHER" id="PTHR13170:SF16">
    <property type="entry name" value="PROTEIN O-GLCNACASE"/>
    <property type="match status" value="1"/>
</dbReference>
<feature type="chain" id="PRO_5013179429" evidence="3">
    <location>
        <begin position="24"/>
        <end position="587"/>
    </location>
</feature>
<evidence type="ECO:0000256" key="2">
    <source>
        <dbReference type="ARBA" id="ARBA00023295"/>
    </source>
</evidence>
<name>A0A1Q2ME21_9BACT</name>
<dbReference type="STRING" id="1851148.SMSP2_00909"/>
<accession>A0A1Q2ME21</accession>
<dbReference type="GO" id="GO:1901135">
    <property type="term" value="P:carbohydrate derivative metabolic process"/>
    <property type="evidence" value="ECO:0007669"/>
    <property type="project" value="UniProtKB-ARBA"/>
</dbReference>
<dbReference type="EMBL" id="CP019646">
    <property type="protein sequence ID" value="AQQ70557.1"/>
    <property type="molecule type" value="Genomic_DNA"/>
</dbReference>